<dbReference type="AlphaFoldDB" id="A0A7W2M688"/>
<organism evidence="2 3">
    <name type="scientific">Gelidibacter maritimus</name>
    <dbReference type="NCBI Taxonomy" id="2761487"/>
    <lineage>
        <taxon>Bacteria</taxon>
        <taxon>Pseudomonadati</taxon>
        <taxon>Bacteroidota</taxon>
        <taxon>Flavobacteriia</taxon>
        <taxon>Flavobacteriales</taxon>
        <taxon>Flavobacteriaceae</taxon>
        <taxon>Gelidibacter</taxon>
    </lineage>
</organism>
<name>A0A7W2M688_9FLAO</name>
<evidence type="ECO:0000259" key="1">
    <source>
        <dbReference type="SMART" id="SM00867"/>
    </source>
</evidence>
<evidence type="ECO:0000313" key="3">
    <source>
        <dbReference type="Proteomes" id="UP000541857"/>
    </source>
</evidence>
<dbReference type="EMBL" id="JACGLT010000009">
    <property type="protein sequence ID" value="MBA6153438.1"/>
    <property type="molecule type" value="Genomic_DNA"/>
</dbReference>
<sequence>MQTTEKTNWKVDPTHSEIEFKVKHMMISTVTGSFSEFDAAIEAADDTFKDAQFSFNAKIDSISTKNDDRDTHLKSDDFFNAEKYPELKFKSKSFDGEKMVGDLTIRDITKEITLDVDFNGIAEDPYGQTKAGFEAEGSINRKDFNLSWNAVTEAGSIVVSDKVRLIANLQFTKQ</sequence>
<protein>
    <submittedName>
        <fullName evidence="2">YceI family protein</fullName>
    </submittedName>
</protein>
<dbReference type="RefSeq" id="WP_182205742.1">
    <property type="nucleotide sequence ID" value="NZ_JACGLT010000009.1"/>
</dbReference>
<dbReference type="SMART" id="SM00867">
    <property type="entry name" value="YceI"/>
    <property type="match status" value="1"/>
</dbReference>
<dbReference type="PANTHER" id="PTHR34406">
    <property type="entry name" value="PROTEIN YCEI"/>
    <property type="match status" value="1"/>
</dbReference>
<dbReference type="InterPro" id="IPR007372">
    <property type="entry name" value="Lipid/polyisoprenoid-bd_YceI"/>
</dbReference>
<dbReference type="Pfam" id="PF04264">
    <property type="entry name" value="YceI"/>
    <property type="match status" value="1"/>
</dbReference>
<accession>A0A7W2M688</accession>
<feature type="domain" description="Lipid/polyisoprenoid-binding YceI-like" evidence="1">
    <location>
        <begin position="8"/>
        <end position="172"/>
    </location>
</feature>
<gene>
    <name evidence="2" type="ORF">H3Z82_11925</name>
</gene>
<proteinExistence type="predicted"/>
<keyword evidence="3" id="KW-1185">Reference proteome</keyword>
<evidence type="ECO:0000313" key="2">
    <source>
        <dbReference type="EMBL" id="MBA6153438.1"/>
    </source>
</evidence>
<dbReference type="PANTHER" id="PTHR34406:SF1">
    <property type="entry name" value="PROTEIN YCEI"/>
    <property type="match status" value="1"/>
</dbReference>
<dbReference type="InterPro" id="IPR036761">
    <property type="entry name" value="TTHA0802/YceI-like_sf"/>
</dbReference>
<comment type="caution">
    <text evidence="2">The sequence shown here is derived from an EMBL/GenBank/DDBJ whole genome shotgun (WGS) entry which is preliminary data.</text>
</comment>
<dbReference type="SUPFAM" id="SSF101874">
    <property type="entry name" value="YceI-like"/>
    <property type="match status" value="1"/>
</dbReference>
<dbReference type="Gene3D" id="2.40.128.110">
    <property type="entry name" value="Lipid/polyisoprenoid-binding, YceI-like"/>
    <property type="match status" value="1"/>
</dbReference>
<dbReference type="Proteomes" id="UP000541857">
    <property type="component" value="Unassembled WGS sequence"/>
</dbReference>
<reference evidence="2 3" key="1">
    <citation type="submission" date="2020-07" db="EMBL/GenBank/DDBJ databases">
        <title>Bacterium isolated from marine sediment.</title>
        <authorList>
            <person name="Shang D."/>
        </authorList>
    </citation>
    <scope>NUCLEOTIDE SEQUENCE [LARGE SCALE GENOMIC DNA]</scope>
    <source>
        <strain evidence="2 3">F6074</strain>
    </source>
</reference>